<protein>
    <recommendedName>
        <fullName evidence="2">Alpha/beta hydrolase fold-3 domain-containing protein</fullName>
    </recommendedName>
</protein>
<reference evidence="3 4" key="1">
    <citation type="submission" date="2022-09" db="EMBL/GenBank/DDBJ databases">
        <authorList>
            <person name="Palmer J.M."/>
        </authorList>
    </citation>
    <scope>NUCLEOTIDE SEQUENCE [LARGE SCALE GENOMIC DNA]</scope>
    <source>
        <strain evidence="3 4">DSM 7382</strain>
    </source>
</reference>
<evidence type="ECO:0000313" key="3">
    <source>
        <dbReference type="EMBL" id="KAK7694712.1"/>
    </source>
</evidence>
<dbReference type="InterPro" id="IPR029058">
    <property type="entry name" value="AB_hydrolase_fold"/>
</dbReference>
<dbReference type="InterPro" id="IPR050300">
    <property type="entry name" value="GDXG_lipolytic_enzyme"/>
</dbReference>
<evidence type="ECO:0000259" key="2">
    <source>
        <dbReference type="Pfam" id="PF07859"/>
    </source>
</evidence>
<dbReference type="SUPFAM" id="SSF53474">
    <property type="entry name" value="alpha/beta-Hydrolases"/>
    <property type="match status" value="1"/>
</dbReference>
<dbReference type="GO" id="GO:0016787">
    <property type="term" value="F:hydrolase activity"/>
    <property type="evidence" value="ECO:0007669"/>
    <property type="project" value="UniProtKB-KW"/>
</dbReference>
<dbReference type="AlphaFoldDB" id="A0AAW0GS16"/>
<dbReference type="Pfam" id="PF07859">
    <property type="entry name" value="Abhydrolase_3"/>
    <property type="match status" value="1"/>
</dbReference>
<keyword evidence="4" id="KW-1185">Reference proteome</keyword>
<dbReference type="PANTHER" id="PTHR48081:SF8">
    <property type="entry name" value="ALPHA_BETA HYDROLASE FOLD-3 DOMAIN-CONTAINING PROTEIN-RELATED"/>
    <property type="match status" value="1"/>
</dbReference>
<feature type="domain" description="Alpha/beta hydrolase fold-3" evidence="2">
    <location>
        <begin position="94"/>
        <end position="307"/>
    </location>
</feature>
<name>A0AAW0GS16_9APHY</name>
<keyword evidence="1" id="KW-0378">Hydrolase</keyword>
<gene>
    <name evidence="3" type="ORF">QCA50_001900</name>
</gene>
<comment type="caution">
    <text evidence="3">The sequence shown here is derived from an EMBL/GenBank/DDBJ whole genome shotgun (WGS) entry which is preliminary data.</text>
</comment>
<proteinExistence type="predicted"/>
<evidence type="ECO:0000256" key="1">
    <source>
        <dbReference type="ARBA" id="ARBA00022801"/>
    </source>
</evidence>
<dbReference type="InterPro" id="IPR013094">
    <property type="entry name" value="AB_hydrolase_3"/>
</dbReference>
<accession>A0AAW0GS16</accession>
<dbReference type="PANTHER" id="PTHR48081">
    <property type="entry name" value="AB HYDROLASE SUPERFAMILY PROTEIN C4A8.06C"/>
    <property type="match status" value="1"/>
</dbReference>
<sequence length="333" mass="36335">MSTTTERKQWQPIHPEFLPKLLPEYIAHHNATTLWGPSVHQIPWDPAIRLNPPVAGGSVPLQVGSTKDISLSKFKVRVFTPEGNAPEGGWPVFIYFHGGGWCLGDINTENAFATNACKRASCVVVSVDYRLGPEQPYPAAVEDTEEVLQWVFKDAQSELNINPSKIAVGGSSSGGNLAAVATHKAALYNPPIPIIFQVLVVPVIDNTASVSGDPYLSWKVNGNTPALSPEKMIWFRSNYMPNETDWKNWDNSPIYAPDGSFAKSPDAWIGVAELDILRDEGLAYGEKLKTFGKNVEIKIYKGAPHPIMAQDEVGRQLVTDAVTALGKAFGTIN</sequence>
<dbReference type="Gene3D" id="3.40.50.1820">
    <property type="entry name" value="alpha/beta hydrolase"/>
    <property type="match status" value="1"/>
</dbReference>
<evidence type="ECO:0000313" key="4">
    <source>
        <dbReference type="Proteomes" id="UP001385951"/>
    </source>
</evidence>
<dbReference type="EMBL" id="JASBNA010000002">
    <property type="protein sequence ID" value="KAK7694712.1"/>
    <property type="molecule type" value="Genomic_DNA"/>
</dbReference>
<dbReference type="Proteomes" id="UP001385951">
    <property type="component" value="Unassembled WGS sequence"/>
</dbReference>
<organism evidence="3 4">
    <name type="scientific">Cerrena zonata</name>
    <dbReference type="NCBI Taxonomy" id="2478898"/>
    <lineage>
        <taxon>Eukaryota</taxon>
        <taxon>Fungi</taxon>
        <taxon>Dikarya</taxon>
        <taxon>Basidiomycota</taxon>
        <taxon>Agaricomycotina</taxon>
        <taxon>Agaricomycetes</taxon>
        <taxon>Polyporales</taxon>
        <taxon>Cerrenaceae</taxon>
        <taxon>Cerrena</taxon>
    </lineage>
</organism>